<reference evidence="1" key="1">
    <citation type="submission" date="2021-09" db="EMBL/GenBank/DDBJ databases">
        <authorList>
            <person name="Martin H S."/>
        </authorList>
    </citation>
    <scope>NUCLEOTIDE SEQUENCE</scope>
</reference>
<sequence length="91" mass="10314">MKTGRQALYHKGKQKIMKMCEQEGLMHTRVANERDRGSTLRELEGEPVLHVCRQTLPFPLPSPADPRLRGPCIVGFPRSVAIIIIPTYSPY</sequence>
<dbReference type="AlphaFoldDB" id="A0A8J2Q5B2"/>
<protein>
    <submittedName>
        <fullName evidence="1">(African queen) hypothetical protein</fullName>
    </submittedName>
</protein>
<dbReference type="Proteomes" id="UP000789524">
    <property type="component" value="Unassembled WGS sequence"/>
</dbReference>
<accession>A0A8J2Q5B2</accession>
<name>A0A8J2Q5B2_9NEOP</name>
<proteinExistence type="predicted"/>
<keyword evidence="2" id="KW-1185">Reference proteome</keyword>
<organism evidence="1 2">
    <name type="scientific">Danaus chrysippus</name>
    <name type="common">African queen</name>
    <dbReference type="NCBI Taxonomy" id="151541"/>
    <lineage>
        <taxon>Eukaryota</taxon>
        <taxon>Metazoa</taxon>
        <taxon>Ecdysozoa</taxon>
        <taxon>Arthropoda</taxon>
        <taxon>Hexapoda</taxon>
        <taxon>Insecta</taxon>
        <taxon>Pterygota</taxon>
        <taxon>Neoptera</taxon>
        <taxon>Endopterygota</taxon>
        <taxon>Lepidoptera</taxon>
        <taxon>Glossata</taxon>
        <taxon>Ditrysia</taxon>
        <taxon>Papilionoidea</taxon>
        <taxon>Nymphalidae</taxon>
        <taxon>Danainae</taxon>
        <taxon>Danaini</taxon>
        <taxon>Danaina</taxon>
        <taxon>Danaus</taxon>
        <taxon>Anosia</taxon>
    </lineage>
</organism>
<comment type="caution">
    <text evidence="1">The sequence shown here is derived from an EMBL/GenBank/DDBJ whole genome shotgun (WGS) entry which is preliminary data.</text>
</comment>
<evidence type="ECO:0000313" key="1">
    <source>
        <dbReference type="EMBL" id="CAG9558273.1"/>
    </source>
</evidence>
<gene>
    <name evidence="1" type="ORF">DCHRY22_LOCUS448</name>
</gene>
<dbReference type="EMBL" id="CAKASE010000043">
    <property type="protein sequence ID" value="CAG9558273.1"/>
    <property type="molecule type" value="Genomic_DNA"/>
</dbReference>
<evidence type="ECO:0000313" key="2">
    <source>
        <dbReference type="Proteomes" id="UP000789524"/>
    </source>
</evidence>